<sequence>MSMSEGEDEEEEEEEEEEPLDFFSWSYNDIMFYKGMLYALSKRKSLVCFNLEDQKPPVGHQMENMMDMDNLISTRCMRPKHYLVESCGELLMVYRNRDTIYSSDGIKYVTKSFLVFKLDKSGDALHWLQVDSLGDQMLFLGGNSSMSISAKGIHGFKGNCIYFSDDAHMFFRFGPIHPCHICSDNGVFYLDDGRIDSLSPHDISHFDNYPPVWISPNVVLGN</sequence>
<dbReference type="PANTHER" id="PTHR44259:SF114">
    <property type="entry name" value="OS06G0707300 PROTEIN"/>
    <property type="match status" value="1"/>
</dbReference>
<organism evidence="2 3">
    <name type="scientific">Coptis chinensis</name>
    <dbReference type="NCBI Taxonomy" id="261450"/>
    <lineage>
        <taxon>Eukaryota</taxon>
        <taxon>Viridiplantae</taxon>
        <taxon>Streptophyta</taxon>
        <taxon>Embryophyta</taxon>
        <taxon>Tracheophyta</taxon>
        <taxon>Spermatophyta</taxon>
        <taxon>Magnoliopsida</taxon>
        <taxon>Ranunculales</taxon>
        <taxon>Ranunculaceae</taxon>
        <taxon>Coptidoideae</taxon>
        <taxon>Coptis</taxon>
    </lineage>
</organism>
<gene>
    <name evidence="2" type="ORF">IFM89_002991</name>
</gene>
<reference evidence="2 3" key="1">
    <citation type="submission" date="2020-10" db="EMBL/GenBank/DDBJ databases">
        <title>The Coptis chinensis genome and diversification of protoberbering-type alkaloids.</title>
        <authorList>
            <person name="Wang B."/>
            <person name="Shu S."/>
            <person name="Song C."/>
            <person name="Liu Y."/>
        </authorList>
    </citation>
    <scope>NUCLEOTIDE SEQUENCE [LARGE SCALE GENOMIC DNA]</scope>
    <source>
        <strain evidence="2">HL-2020</strain>
        <tissue evidence="2">Leaf</tissue>
    </source>
</reference>
<evidence type="ECO:0000259" key="1">
    <source>
        <dbReference type="Pfam" id="PF03478"/>
    </source>
</evidence>
<dbReference type="PANTHER" id="PTHR44259">
    <property type="entry name" value="OS07G0183000 PROTEIN-RELATED"/>
    <property type="match status" value="1"/>
</dbReference>
<comment type="caution">
    <text evidence="2">The sequence shown here is derived from an EMBL/GenBank/DDBJ whole genome shotgun (WGS) entry which is preliminary data.</text>
</comment>
<feature type="domain" description="KIB1-4 beta-propeller" evidence="1">
    <location>
        <begin position="26"/>
        <end position="174"/>
    </location>
</feature>
<dbReference type="Proteomes" id="UP000631114">
    <property type="component" value="Unassembled WGS sequence"/>
</dbReference>
<dbReference type="AlphaFoldDB" id="A0A835MBE2"/>
<dbReference type="Pfam" id="PF03478">
    <property type="entry name" value="Beta-prop_KIB1-4"/>
    <property type="match status" value="1"/>
</dbReference>
<keyword evidence="3" id="KW-1185">Reference proteome</keyword>
<dbReference type="InterPro" id="IPR050942">
    <property type="entry name" value="F-box_BR-signaling"/>
</dbReference>
<dbReference type="OrthoDB" id="642536at2759"/>
<proteinExistence type="predicted"/>
<name>A0A835MBE2_9MAGN</name>
<dbReference type="EMBL" id="JADFTS010000001">
    <property type="protein sequence ID" value="KAF9623407.1"/>
    <property type="molecule type" value="Genomic_DNA"/>
</dbReference>
<protein>
    <recommendedName>
        <fullName evidence="1">KIB1-4 beta-propeller domain-containing protein</fullName>
    </recommendedName>
</protein>
<accession>A0A835MBE2</accession>
<evidence type="ECO:0000313" key="2">
    <source>
        <dbReference type="EMBL" id="KAF9623407.1"/>
    </source>
</evidence>
<evidence type="ECO:0000313" key="3">
    <source>
        <dbReference type="Proteomes" id="UP000631114"/>
    </source>
</evidence>
<dbReference type="InterPro" id="IPR005174">
    <property type="entry name" value="KIB1-4_b-propeller"/>
</dbReference>